<evidence type="ECO:0000256" key="1">
    <source>
        <dbReference type="SAM" id="MobiDB-lite"/>
    </source>
</evidence>
<feature type="region of interest" description="Disordered" evidence="1">
    <location>
        <begin position="1"/>
        <end position="26"/>
    </location>
</feature>
<protein>
    <submittedName>
        <fullName evidence="3">Hint domain-containing protein</fullName>
    </submittedName>
</protein>
<dbReference type="EMBL" id="JAQZSM010000015">
    <property type="protein sequence ID" value="MDD7972372.1"/>
    <property type="molecule type" value="Genomic_DNA"/>
</dbReference>
<dbReference type="InterPro" id="IPR028992">
    <property type="entry name" value="Hedgehog/Intein_dom"/>
</dbReference>
<comment type="caution">
    <text evidence="3">The sequence shown here is derived from an EMBL/GenBank/DDBJ whole genome shotgun (WGS) entry which is preliminary data.</text>
</comment>
<sequence length="166" mass="17736">MFESTVSLAPALRQRPSRHHPGAGIAPRGLAAGTLVRTIAGPRRVETLLAGDLLLDVDEQIVEIRAIRKYEARADDLVQVDPSALGLGMAPGRLDRALTIGRGQKLAIQDWRSQVVFGKPALSAAEALIDDINVRKRTDAGALLCELTFERPTVILADGICVLAGV</sequence>
<dbReference type="Proteomes" id="UP001431784">
    <property type="component" value="Unassembled WGS sequence"/>
</dbReference>
<name>A0ABT5TB87_9RHOB</name>
<proteinExistence type="predicted"/>
<organism evidence="3 4">
    <name type="scientific">Roseinatronobacter alkalisoli</name>
    <dbReference type="NCBI Taxonomy" id="3028235"/>
    <lineage>
        <taxon>Bacteria</taxon>
        <taxon>Pseudomonadati</taxon>
        <taxon>Pseudomonadota</taxon>
        <taxon>Alphaproteobacteria</taxon>
        <taxon>Rhodobacterales</taxon>
        <taxon>Paracoccaceae</taxon>
        <taxon>Roseinatronobacter</taxon>
    </lineage>
</organism>
<dbReference type="Pfam" id="PF13403">
    <property type="entry name" value="Hint_2"/>
    <property type="match status" value="1"/>
</dbReference>
<feature type="domain" description="Hedgehog/Intein (Hint)" evidence="2">
    <location>
        <begin position="30"/>
        <end position="160"/>
    </location>
</feature>
<evidence type="ECO:0000259" key="2">
    <source>
        <dbReference type="Pfam" id="PF13403"/>
    </source>
</evidence>
<gene>
    <name evidence="3" type="ORF">PUT78_14830</name>
</gene>
<reference evidence="3" key="1">
    <citation type="submission" date="2023-02" db="EMBL/GenBank/DDBJ databases">
        <title>Description of Roseinatronobacter alkalisoli sp. nov., an alkaliphilic bacerium isolated from soda soil.</title>
        <authorList>
            <person name="Wei W."/>
        </authorList>
    </citation>
    <scope>NUCLEOTIDE SEQUENCE</scope>
    <source>
        <strain evidence="3">HJB301</strain>
    </source>
</reference>
<dbReference type="RefSeq" id="WP_274353050.1">
    <property type="nucleotide sequence ID" value="NZ_JAQZSM010000015.1"/>
</dbReference>
<evidence type="ECO:0000313" key="4">
    <source>
        <dbReference type="Proteomes" id="UP001431784"/>
    </source>
</evidence>
<keyword evidence="4" id="KW-1185">Reference proteome</keyword>
<evidence type="ECO:0000313" key="3">
    <source>
        <dbReference type="EMBL" id="MDD7972372.1"/>
    </source>
</evidence>
<accession>A0ABT5TB87</accession>